<accession>A0A6N6VLM7</accession>
<dbReference type="GO" id="GO:0005737">
    <property type="term" value="C:cytoplasm"/>
    <property type="evidence" value="ECO:0007669"/>
    <property type="project" value="TreeGrafter"/>
</dbReference>
<dbReference type="PANTHER" id="PTHR48079:SF6">
    <property type="entry name" value="NAD(P)-BINDING DOMAIN-CONTAINING PROTEIN-RELATED"/>
    <property type="match status" value="1"/>
</dbReference>
<evidence type="ECO:0000259" key="1">
    <source>
        <dbReference type="Pfam" id="PF01370"/>
    </source>
</evidence>
<comment type="caution">
    <text evidence="2">The sequence shown here is derived from an EMBL/GenBank/DDBJ whole genome shotgun (WGS) entry which is preliminary data.</text>
</comment>
<organism evidence="2 3">
    <name type="scientific">Parvibaculum sedimenti</name>
    <dbReference type="NCBI Taxonomy" id="2608632"/>
    <lineage>
        <taxon>Bacteria</taxon>
        <taxon>Pseudomonadati</taxon>
        <taxon>Pseudomonadota</taxon>
        <taxon>Alphaproteobacteria</taxon>
        <taxon>Hyphomicrobiales</taxon>
        <taxon>Parvibaculaceae</taxon>
        <taxon>Parvibaculum</taxon>
    </lineage>
</organism>
<protein>
    <submittedName>
        <fullName evidence="2">SDR family NAD(P)-dependent oxidoreductase</fullName>
    </submittedName>
</protein>
<evidence type="ECO:0000313" key="3">
    <source>
        <dbReference type="Proteomes" id="UP000468901"/>
    </source>
</evidence>
<dbReference type="Proteomes" id="UP000468901">
    <property type="component" value="Unassembled WGS sequence"/>
</dbReference>
<proteinExistence type="predicted"/>
<gene>
    <name evidence="2" type="ORF">F2P47_04510</name>
</gene>
<name>A0A6N6VLM7_9HYPH</name>
<feature type="domain" description="NAD-dependent epimerase/dehydratase" evidence="1">
    <location>
        <begin position="5"/>
        <end position="219"/>
    </location>
</feature>
<dbReference type="SUPFAM" id="SSF51735">
    <property type="entry name" value="NAD(P)-binding Rossmann-fold domains"/>
    <property type="match status" value="1"/>
</dbReference>
<dbReference type="RefSeq" id="WP_152214975.1">
    <property type="nucleotide sequence ID" value="NZ_WESC01000003.1"/>
</dbReference>
<dbReference type="PANTHER" id="PTHR48079">
    <property type="entry name" value="PROTEIN YEEZ"/>
    <property type="match status" value="1"/>
</dbReference>
<reference evidence="2 3" key="1">
    <citation type="submission" date="2019-09" db="EMBL/GenBank/DDBJ databases">
        <title>Parvibaculum sedimenti sp. nov., isolated from sediment.</title>
        <authorList>
            <person name="Wang Y."/>
        </authorList>
    </citation>
    <scope>NUCLEOTIDE SEQUENCE [LARGE SCALE GENOMIC DNA]</scope>
    <source>
        <strain evidence="2 3">HXT-9</strain>
    </source>
</reference>
<dbReference type="Pfam" id="PF01370">
    <property type="entry name" value="Epimerase"/>
    <property type="match status" value="1"/>
</dbReference>
<dbReference type="Gene3D" id="3.40.50.720">
    <property type="entry name" value="NAD(P)-binding Rossmann-like Domain"/>
    <property type="match status" value="1"/>
</dbReference>
<dbReference type="InterPro" id="IPR001509">
    <property type="entry name" value="Epimerase_deHydtase"/>
</dbReference>
<sequence length="335" mass="36530">MTRTALIIGATGGIGSEMALALKARGWNVRALNRNPEKAARGFARLGSLEWVKGDAMNASDVIAASEGVSLVVHAANPPGYRNWKGTALPMLESSIAAAKAAGARIVFPGTVYNFGPDAFPLISETSPQNPKTRKGAIRVAMEMRLRRASKEGVPVLIVRAGDFFGPYGGNNWFGQGLVKMGKPLRSVTYPGKRDVGHAWAYLPDLAETMVRLIERDKDLADFDVFHFGGHWFEKGVEIADATRKAAGVPDAPIRSFPWFALYLASPFVETFREMVEMRYLWKRPVRLDNRKLVAFLGEEPHTPTDVALCVALKGLGCLDAKSFKAGAIGAERRM</sequence>
<dbReference type="GO" id="GO:0004029">
    <property type="term" value="F:aldehyde dehydrogenase (NAD+) activity"/>
    <property type="evidence" value="ECO:0007669"/>
    <property type="project" value="TreeGrafter"/>
</dbReference>
<evidence type="ECO:0000313" key="2">
    <source>
        <dbReference type="EMBL" id="KAB7741672.1"/>
    </source>
</evidence>
<dbReference type="InterPro" id="IPR051783">
    <property type="entry name" value="NAD(P)-dependent_oxidoreduct"/>
</dbReference>
<keyword evidence="3" id="KW-1185">Reference proteome</keyword>
<dbReference type="EMBL" id="WESC01000003">
    <property type="protein sequence ID" value="KAB7741672.1"/>
    <property type="molecule type" value="Genomic_DNA"/>
</dbReference>
<dbReference type="InterPro" id="IPR036291">
    <property type="entry name" value="NAD(P)-bd_dom_sf"/>
</dbReference>
<dbReference type="AlphaFoldDB" id="A0A6N6VLM7"/>